<dbReference type="Pfam" id="PF07727">
    <property type="entry name" value="RVT_2"/>
    <property type="match status" value="1"/>
</dbReference>
<dbReference type="InterPro" id="IPR013103">
    <property type="entry name" value="RVT_2"/>
</dbReference>
<feature type="domain" description="Reverse transcriptase Ty1/copia-type" evidence="1">
    <location>
        <begin position="11"/>
        <end position="126"/>
    </location>
</feature>
<reference evidence="2" key="1">
    <citation type="submission" date="2020-06" db="EMBL/GenBank/DDBJ databases">
        <authorList>
            <person name="Li T."/>
            <person name="Hu X."/>
            <person name="Zhang T."/>
            <person name="Song X."/>
            <person name="Zhang H."/>
            <person name="Dai N."/>
            <person name="Sheng W."/>
            <person name="Hou X."/>
            <person name="Wei L."/>
        </authorList>
    </citation>
    <scope>NUCLEOTIDE SEQUENCE</scope>
    <source>
        <strain evidence="2">K16</strain>
        <tissue evidence="2">Leaf</tissue>
    </source>
</reference>
<dbReference type="Proteomes" id="UP001289374">
    <property type="component" value="Unassembled WGS sequence"/>
</dbReference>
<protein>
    <submittedName>
        <fullName evidence="2">Mitochondrial protein</fullName>
    </submittedName>
</protein>
<comment type="caution">
    <text evidence="2">The sequence shown here is derived from an EMBL/GenBank/DDBJ whole genome shotgun (WGS) entry which is preliminary data.</text>
</comment>
<dbReference type="AlphaFoldDB" id="A0AAE2BH96"/>
<evidence type="ECO:0000313" key="2">
    <source>
        <dbReference type="EMBL" id="KAK4385444.1"/>
    </source>
</evidence>
<keyword evidence="3" id="KW-1185">Reference proteome</keyword>
<evidence type="ECO:0000259" key="1">
    <source>
        <dbReference type="Pfam" id="PF07727"/>
    </source>
</evidence>
<organism evidence="2 3">
    <name type="scientific">Sesamum angolense</name>
    <dbReference type="NCBI Taxonomy" id="2727404"/>
    <lineage>
        <taxon>Eukaryota</taxon>
        <taxon>Viridiplantae</taxon>
        <taxon>Streptophyta</taxon>
        <taxon>Embryophyta</taxon>
        <taxon>Tracheophyta</taxon>
        <taxon>Spermatophyta</taxon>
        <taxon>Magnoliopsida</taxon>
        <taxon>eudicotyledons</taxon>
        <taxon>Gunneridae</taxon>
        <taxon>Pentapetalae</taxon>
        <taxon>asterids</taxon>
        <taxon>lamiids</taxon>
        <taxon>Lamiales</taxon>
        <taxon>Pedaliaceae</taxon>
        <taxon>Sesamum</taxon>
    </lineage>
</organism>
<sequence length="140" mass="15966">MQTELDALHKNNTRDLTPLPKGQKIIGCRWILKLKLKTDGMVDKYKANLVAKGHNQVECIDYVDSFSLVAKVVTARMLLAIAASKNWLLHHVDVNNAFLHRYLEEDIYRQPPKGYHVPHGHVCKLKYLFMALNKSRGSGT</sequence>
<accession>A0AAE2BH96</accession>
<evidence type="ECO:0000313" key="3">
    <source>
        <dbReference type="Proteomes" id="UP001289374"/>
    </source>
</evidence>
<gene>
    <name evidence="2" type="ORF">Sango_2668400</name>
</gene>
<name>A0AAE2BH96_9LAMI</name>
<reference evidence="2" key="2">
    <citation type="journal article" date="2024" name="Plant">
        <title>Genomic evolution and insights into agronomic trait innovations of Sesamum species.</title>
        <authorList>
            <person name="Miao H."/>
            <person name="Wang L."/>
            <person name="Qu L."/>
            <person name="Liu H."/>
            <person name="Sun Y."/>
            <person name="Le M."/>
            <person name="Wang Q."/>
            <person name="Wei S."/>
            <person name="Zheng Y."/>
            <person name="Lin W."/>
            <person name="Duan Y."/>
            <person name="Cao H."/>
            <person name="Xiong S."/>
            <person name="Wang X."/>
            <person name="Wei L."/>
            <person name="Li C."/>
            <person name="Ma Q."/>
            <person name="Ju M."/>
            <person name="Zhao R."/>
            <person name="Li G."/>
            <person name="Mu C."/>
            <person name="Tian Q."/>
            <person name="Mei H."/>
            <person name="Zhang T."/>
            <person name="Gao T."/>
            <person name="Zhang H."/>
        </authorList>
    </citation>
    <scope>NUCLEOTIDE SEQUENCE</scope>
    <source>
        <strain evidence="2">K16</strain>
    </source>
</reference>
<proteinExistence type="predicted"/>
<dbReference type="EMBL" id="JACGWL010000016">
    <property type="protein sequence ID" value="KAK4385444.1"/>
    <property type="molecule type" value="Genomic_DNA"/>
</dbReference>